<evidence type="ECO:0000313" key="3">
    <source>
        <dbReference type="Proteomes" id="UP000253664"/>
    </source>
</evidence>
<feature type="compositionally biased region" description="Gly residues" evidence="1">
    <location>
        <begin position="134"/>
        <end position="147"/>
    </location>
</feature>
<sequence length="147" mass="16060">MEGTPMPLAGIVAAAINMPCRSSTNSENNIRVPGRRPGRNEQQVEVKVAWEPMIFGQHAVEHSMSPLSSARLSSLLLLFCPLPDSSQVQNAAMTANSNSNSNHNSNNNNNNKKKKRRRRRRRKGEKKREAAYREGGGGGGGGRHGTE</sequence>
<reference evidence="2 3" key="1">
    <citation type="journal article" date="2015" name="BMC Genomics">
        <title>Insights from the genome of Ophiocordyceps polyrhachis-furcata to pathogenicity and host specificity in insect fungi.</title>
        <authorList>
            <person name="Wichadakul D."/>
            <person name="Kobmoo N."/>
            <person name="Ingsriswang S."/>
            <person name="Tangphatsornruang S."/>
            <person name="Chantasingh D."/>
            <person name="Luangsa-ard J.J."/>
            <person name="Eurwilaichitr L."/>
        </authorList>
    </citation>
    <scope>NUCLEOTIDE SEQUENCE [LARGE SCALE GENOMIC DNA]</scope>
    <source>
        <strain evidence="2 3">BCC 54312</strain>
    </source>
</reference>
<evidence type="ECO:0000313" key="2">
    <source>
        <dbReference type="EMBL" id="RCI10271.1"/>
    </source>
</evidence>
<gene>
    <name evidence="2" type="ORF">L249_8571</name>
</gene>
<comment type="caution">
    <text evidence="2">The sequence shown here is derived from an EMBL/GenBank/DDBJ whole genome shotgun (WGS) entry which is preliminary data.</text>
</comment>
<feature type="compositionally biased region" description="Basic residues" evidence="1">
    <location>
        <begin position="111"/>
        <end position="125"/>
    </location>
</feature>
<feature type="region of interest" description="Disordered" evidence="1">
    <location>
        <begin position="22"/>
        <end position="42"/>
    </location>
</feature>
<organism evidence="2 3">
    <name type="scientific">Ophiocordyceps polyrhachis-furcata BCC 54312</name>
    <dbReference type="NCBI Taxonomy" id="1330021"/>
    <lineage>
        <taxon>Eukaryota</taxon>
        <taxon>Fungi</taxon>
        <taxon>Dikarya</taxon>
        <taxon>Ascomycota</taxon>
        <taxon>Pezizomycotina</taxon>
        <taxon>Sordariomycetes</taxon>
        <taxon>Hypocreomycetidae</taxon>
        <taxon>Hypocreales</taxon>
        <taxon>Ophiocordycipitaceae</taxon>
        <taxon>Ophiocordyceps</taxon>
    </lineage>
</organism>
<dbReference type="AlphaFoldDB" id="A0A367L776"/>
<dbReference type="Proteomes" id="UP000253664">
    <property type="component" value="Unassembled WGS sequence"/>
</dbReference>
<dbReference type="EMBL" id="LKCN02000013">
    <property type="protein sequence ID" value="RCI10271.1"/>
    <property type="molecule type" value="Genomic_DNA"/>
</dbReference>
<name>A0A367L776_9HYPO</name>
<proteinExistence type="predicted"/>
<protein>
    <submittedName>
        <fullName evidence="2">Uncharacterized protein</fullName>
    </submittedName>
</protein>
<feature type="compositionally biased region" description="Low complexity" evidence="1">
    <location>
        <begin position="96"/>
        <end position="110"/>
    </location>
</feature>
<keyword evidence="3" id="KW-1185">Reference proteome</keyword>
<feature type="region of interest" description="Disordered" evidence="1">
    <location>
        <begin position="90"/>
        <end position="147"/>
    </location>
</feature>
<accession>A0A367L776</accession>
<evidence type="ECO:0000256" key="1">
    <source>
        <dbReference type="SAM" id="MobiDB-lite"/>
    </source>
</evidence>